<name>A0A401V3S7_9CELL</name>
<comment type="caution">
    <text evidence="1">The sequence shown here is derived from an EMBL/GenBank/DDBJ whole genome shotgun (WGS) entry which is preliminary data.</text>
</comment>
<organism evidence="1 2">
    <name type="scientific">Cellulomonas algicola</name>
    <dbReference type="NCBI Taxonomy" id="2071633"/>
    <lineage>
        <taxon>Bacteria</taxon>
        <taxon>Bacillati</taxon>
        <taxon>Actinomycetota</taxon>
        <taxon>Actinomycetes</taxon>
        <taxon>Micrococcales</taxon>
        <taxon>Cellulomonadaceae</taxon>
        <taxon>Cellulomonas</taxon>
    </lineage>
</organism>
<proteinExistence type="predicted"/>
<dbReference type="EMBL" id="BHYL01000310">
    <property type="protein sequence ID" value="GCD21579.1"/>
    <property type="molecule type" value="Genomic_DNA"/>
</dbReference>
<accession>A0A401V3S7</accession>
<evidence type="ECO:0000313" key="2">
    <source>
        <dbReference type="Proteomes" id="UP000288246"/>
    </source>
</evidence>
<keyword evidence="2" id="KW-1185">Reference proteome</keyword>
<sequence length="65" mass="6580">MDLARTDVEVDAVEGARTGELLDDAAHLEDGAVGRGGARSVGLSVVGDHAANLGALLTTVKQKLP</sequence>
<protein>
    <submittedName>
        <fullName evidence="1">Uncharacterized protein</fullName>
    </submittedName>
</protein>
<dbReference type="AlphaFoldDB" id="A0A401V3S7"/>
<reference evidence="1 2" key="1">
    <citation type="submission" date="2018-11" db="EMBL/GenBank/DDBJ databases">
        <title>Draft genome sequence of Cellulomonas takizawaensis strain TKZ-21.</title>
        <authorList>
            <person name="Yamamura H."/>
            <person name="Hayashi T."/>
            <person name="Hamada M."/>
            <person name="Serisawa Y."/>
            <person name="Matsuyama K."/>
            <person name="Nakagawa Y."/>
            <person name="Otoguro M."/>
            <person name="Yanagida F."/>
            <person name="Hayakawa M."/>
        </authorList>
    </citation>
    <scope>NUCLEOTIDE SEQUENCE [LARGE SCALE GENOMIC DNA]</scope>
    <source>
        <strain evidence="1 2">TKZ-21</strain>
    </source>
</reference>
<dbReference type="Proteomes" id="UP000288246">
    <property type="component" value="Unassembled WGS sequence"/>
</dbReference>
<evidence type="ECO:0000313" key="1">
    <source>
        <dbReference type="EMBL" id="GCD21579.1"/>
    </source>
</evidence>
<gene>
    <name evidence="1" type="ORF">CTKZ_31410</name>
</gene>